<dbReference type="PROSITE" id="PS50005">
    <property type="entry name" value="TPR"/>
    <property type="match status" value="1"/>
</dbReference>
<dbReference type="Proteomes" id="UP000217250">
    <property type="component" value="Chromosome"/>
</dbReference>
<dbReference type="SUPFAM" id="SSF48452">
    <property type="entry name" value="TPR-like"/>
    <property type="match status" value="1"/>
</dbReference>
<gene>
    <name evidence="2" type="ORF">CGC50_04150</name>
</gene>
<dbReference type="Gene3D" id="1.25.40.10">
    <property type="entry name" value="Tetratricopeptide repeat domain"/>
    <property type="match status" value="1"/>
</dbReference>
<dbReference type="EMBL" id="CP022386">
    <property type="protein sequence ID" value="ATA86423.1"/>
    <property type="molecule type" value="Genomic_DNA"/>
</dbReference>
<sequence length="412" mass="47080">MKNNWIFIVLLFISYSISSQETPKEESYQITLNEGEKLVRVLSSQQIYVNSATKIGGKTRVYFPIEIPPNTLRWFYVVTTTKGEKEGEALNVLGQLAAATLTGGASTIAKGMTTTVTIPSGSGGVVDSYLLDRQNLDVFTSKGDNWGQSLYYNIEGTRENFRSGLIMINNPSFQYVYIGIKNPSSSLGVNVKIEAIAITRENADWYKSSPSVESLKEFMEKTFNGHFKYKYSQQVSDELTACSLSKIMREKRADELISLFKYEESYKNYFDEIVKSCEDEYRKKHQSANREKSNIYNNFGWEYYLKNDLPKAYENYLRAIEIDPNNGVAIANLGLLLILDNKTSEAKEKYVEAITCFKKDMIDGKNNMKEANKKIVELLNFASNREIFIERNQLNDINAIEEIIFQELNKMN</sequence>
<dbReference type="RefSeq" id="WP_095909802.1">
    <property type="nucleotide sequence ID" value="NZ_CAUVLU010000001.1"/>
</dbReference>
<dbReference type="AlphaFoldDB" id="A0A250FMV1"/>
<dbReference type="Pfam" id="PF13431">
    <property type="entry name" value="TPR_17"/>
    <property type="match status" value="1"/>
</dbReference>
<dbReference type="KEGG" id="cgh:CGC50_04150"/>
<name>A0A250FMV1_9FLAO</name>
<proteinExistence type="predicted"/>
<dbReference type="OrthoDB" id="926208at2"/>
<dbReference type="GeneID" id="84807754"/>
<keyword evidence="1" id="KW-0802">TPR repeat</keyword>
<feature type="repeat" description="TPR" evidence="1">
    <location>
        <begin position="293"/>
        <end position="326"/>
    </location>
</feature>
<evidence type="ECO:0000313" key="3">
    <source>
        <dbReference type="Proteomes" id="UP000217250"/>
    </source>
</evidence>
<protein>
    <submittedName>
        <fullName evidence="2">Uncharacterized protein</fullName>
    </submittedName>
</protein>
<evidence type="ECO:0000256" key="1">
    <source>
        <dbReference type="PROSITE-ProRule" id="PRU00339"/>
    </source>
</evidence>
<dbReference type="InterPro" id="IPR011990">
    <property type="entry name" value="TPR-like_helical_dom_sf"/>
</dbReference>
<dbReference type="InterPro" id="IPR019734">
    <property type="entry name" value="TPR_rpt"/>
</dbReference>
<reference evidence="3" key="1">
    <citation type="submission" date="2017-06" db="EMBL/GenBank/DDBJ databases">
        <title>Capnocytophaga spp. assemblies.</title>
        <authorList>
            <person name="Gulvik C.A."/>
        </authorList>
    </citation>
    <scope>NUCLEOTIDE SEQUENCE [LARGE SCALE GENOMIC DNA]</scope>
    <source>
        <strain evidence="3">H1496</strain>
    </source>
</reference>
<organism evidence="2 3">
    <name type="scientific">Capnocytophaga gingivalis</name>
    <dbReference type="NCBI Taxonomy" id="1017"/>
    <lineage>
        <taxon>Bacteria</taxon>
        <taxon>Pseudomonadati</taxon>
        <taxon>Bacteroidota</taxon>
        <taxon>Flavobacteriia</taxon>
        <taxon>Flavobacteriales</taxon>
        <taxon>Flavobacteriaceae</taxon>
        <taxon>Capnocytophaga</taxon>
    </lineage>
</organism>
<accession>A0A250FMV1</accession>
<dbReference type="SMART" id="SM00028">
    <property type="entry name" value="TPR"/>
    <property type="match status" value="2"/>
</dbReference>
<evidence type="ECO:0000313" key="2">
    <source>
        <dbReference type="EMBL" id="ATA86423.1"/>
    </source>
</evidence>